<name>B0JR06_MICAN</name>
<dbReference type="HOGENOM" id="CLU_2807637_0_0_3"/>
<reference evidence="1 2" key="1">
    <citation type="journal article" date="2007" name="DNA Res.">
        <title>Complete genomic structure of the bloom-forming toxic cyanobacterium Microcystis aeruginosa NIES-843.</title>
        <authorList>
            <person name="Kaneko T."/>
            <person name="Nakajima N."/>
            <person name="Okamoto S."/>
            <person name="Suzuki I."/>
            <person name="Tanabe Y."/>
            <person name="Tamaoki M."/>
            <person name="Nakamura Y."/>
            <person name="Kasai F."/>
            <person name="Watanabe A."/>
            <person name="Kawashima K."/>
            <person name="Kishida Y."/>
            <person name="Ono A."/>
            <person name="Shimizu Y."/>
            <person name="Takahashi C."/>
            <person name="Minami C."/>
            <person name="Fujishiro T."/>
            <person name="Kohara M."/>
            <person name="Katoh M."/>
            <person name="Nakazaki N."/>
            <person name="Nakayama S."/>
            <person name="Yamada M."/>
            <person name="Tabata S."/>
            <person name="Watanabe M.M."/>
        </authorList>
    </citation>
    <scope>NUCLEOTIDE SEQUENCE [LARGE SCALE GENOMIC DNA]</scope>
    <source>
        <strain evidence="2">NIES-843 / IAM M-247</strain>
    </source>
</reference>
<dbReference type="KEGG" id="mar:MAE_40530"/>
<keyword evidence="2" id="KW-1185">Reference proteome</keyword>
<organism evidence="1 2">
    <name type="scientific">Microcystis aeruginosa (strain NIES-843 / IAM M-2473)</name>
    <dbReference type="NCBI Taxonomy" id="449447"/>
    <lineage>
        <taxon>Bacteria</taxon>
        <taxon>Bacillati</taxon>
        <taxon>Cyanobacteriota</taxon>
        <taxon>Cyanophyceae</taxon>
        <taxon>Oscillatoriophycideae</taxon>
        <taxon>Chroococcales</taxon>
        <taxon>Microcystaceae</taxon>
        <taxon>Microcystis</taxon>
    </lineage>
</organism>
<dbReference type="AlphaFoldDB" id="B0JR06"/>
<sequence length="67" mass="7135">MEFLPSLQKPIHLSPRGLLGPGVLTFPVQGLFQTGLRTNSRTSNLPVGVSQPFLPTATVNCAKTCLS</sequence>
<gene>
    <name evidence="1" type="ordered locus">MAE_40530</name>
</gene>
<dbReference type="Proteomes" id="UP000001510">
    <property type="component" value="Chromosome"/>
</dbReference>
<proteinExistence type="predicted"/>
<evidence type="ECO:0000313" key="1">
    <source>
        <dbReference type="EMBL" id="BAG03875.1"/>
    </source>
</evidence>
<dbReference type="PaxDb" id="449447-MAE_40530"/>
<accession>B0JR06</accession>
<dbReference type="EMBL" id="AP009552">
    <property type="protein sequence ID" value="BAG03875.1"/>
    <property type="molecule type" value="Genomic_DNA"/>
</dbReference>
<protein>
    <submittedName>
        <fullName evidence="1">Uncharacterized protein</fullName>
    </submittedName>
</protein>
<evidence type="ECO:0000313" key="2">
    <source>
        <dbReference type="Proteomes" id="UP000001510"/>
    </source>
</evidence>
<dbReference type="EnsemblBacteria" id="BAG03875">
    <property type="protein sequence ID" value="BAG03875"/>
    <property type="gene ID" value="MAE_40530"/>
</dbReference>